<proteinExistence type="predicted"/>
<reference evidence="1 2" key="1">
    <citation type="submission" date="2016-02" db="EMBL/GenBank/DDBJ databases">
        <title>Comparative genomic and transcriptomic foundation for Pichia pastoris.</title>
        <authorList>
            <person name="Love K.R."/>
            <person name="Shah K.A."/>
            <person name="Whittaker C.A."/>
            <person name="Wu J."/>
            <person name="Bartlett M.C."/>
            <person name="Ma D."/>
            <person name="Leeson R.L."/>
            <person name="Priest M."/>
            <person name="Young S.K."/>
            <person name="Love J.C."/>
        </authorList>
    </citation>
    <scope>NUCLEOTIDE SEQUENCE [LARGE SCALE GENOMIC DNA]</scope>
    <source>
        <strain evidence="1 2">ATCC 28485</strain>
    </source>
</reference>
<gene>
    <name evidence="1" type="ORF">ATY40_BA7501716</name>
</gene>
<dbReference type="Proteomes" id="UP000094565">
    <property type="component" value="Chromosome 1"/>
</dbReference>
<protein>
    <submittedName>
        <fullName evidence="1">BA75_01716T0</fullName>
    </submittedName>
</protein>
<dbReference type="AlphaFoldDB" id="A0A1B2JAI6"/>
<accession>A0A1B2JAI6</accession>
<evidence type="ECO:0000313" key="2">
    <source>
        <dbReference type="Proteomes" id="UP000094565"/>
    </source>
</evidence>
<keyword evidence="2" id="KW-1185">Reference proteome</keyword>
<sequence length="219" mass="24787">MTVCDPTQIEINHQFEDTAMITIDKSPIEIRNRSSTTGSNAKLMSNVGSGLCQYRTVTLGKFRGTFDDRGKRCHRNHEWSKLCRLCVNLPIKPSSLSYCTEKSIVENEPCQTDISHGMTIRIRPSRNRKKSTNDLPDINHILSSWGKLTWSLGNRCDAEDALSGSTSSPSPTRRRLRLHVNNTCSSYLTLFNDYIPTDSTCSSSARKFRIFRRSISNGY</sequence>
<name>A0A1B2JAI6_PICPA</name>
<dbReference type="EMBL" id="CP014584">
    <property type="protein sequence ID" value="ANZ74808.1"/>
    <property type="molecule type" value="Genomic_DNA"/>
</dbReference>
<organism evidence="1 2">
    <name type="scientific">Komagataella pastoris</name>
    <name type="common">Yeast</name>
    <name type="synonym">Pichia pastoris</name>
    <dbReference type="NCBI Taxonomy" id="4922"/>
    <lineage>
        <taxon>Eukaryota</taxon>
        <taxon>Fungi</taxon>
        <taxon>Dikarya</taxon>
        <taxon>Ascomycota</taxon>
        <taxon>Saccharomycotina</taxon>
        <taxon>Pichiomycetes</taxon>
        <taxon>Pichiales</taxon>
        <taxon>Pichiaceae</taxon>
        <taxon>Komagataella</taxon>
    </lineage>
</organism>
<evidence type="ECO:0000313" key="1">
    <source>
        <dbReference type="EMBL" id="ANZ74808.1"/>
    </source>
</evidence>
<dbReference type="OrthoDB" id="10288439at2759"/>